<name>A0ABS7VEJ8_9GAMM</name>
<dbReference type="InterPro" id="IPR003812">
    <property type="entry name" value="Fido"/>
</dbReference>
<comment type="catalytic activity">
    <reaction evidence="1">
        <text>L-threonyl-[protein] + ATP = 3-O-(5'-adenylyl)-L-threonyl-[protein] + diphosphate</text>
        <dbReference type="Rhea" id="RHEA:54292"/>
        <dbReference type="Rhea" id="RHEA-COMP:11060"/>
        <dbReference type="Rhea" id="RHEA-COMP:13847"/>
        <dbReference type="ChEBI" id="CHEBI:30013"/>
        <dbReference type="ChEBI" id="CHEBI:30616"/>
        <dbReference type="ChEBI" id="CHEBI:33019"/>
        <dbReference type="ChEBI" id="CHEBI:138113"/>
        <dbReference type="EC" id="2.7.7.108"/>
    </reaction>
</comment>
<dbReference type="Proteomes" id="UP000774958">
    <property type="component" value="Unassembled WGS sequence"/>
</dbReference>
<dbReference type="PANTHER" id="PTHR13504">
    <property type="entry name" value="FIDO DOMAIN-CONTAINING PROTEIN DDB_G0283145"/>
    <property type="match status" value="1"/>
</dbReference>
<organism evidence="3 4">
    <name type="scientific">Aeromonas schubertii</name>
    <dbReference type="NCBI Taxonomy" id="652"/>
    <lineage>
        <taxon>Bacteria</taxon>
        <taxon>Pseudomonadati</taxon>
        <taxon>Pseudomonadota</taxon>
        <taxon>Gammaproteobacteria</taxon>
        <taxon>Aeromonadales</taxon>
        <taxon>Aeromonadaceae</taxon>
        <taxon>Aeromonas</taxon>
    </lineage>
</organism>
<dbReference type="PROSITE" id="PS51459">
    <property type="entry name" value="FIDO"/>
    <property type="match status" value="1"/>
</dbReference>
<dbReference type="SUPFAM" id="SSF140931">
    <property type="entry name" value="Fic-like"/>
    <property type="match status" value="1"/>
</dbReference>
<dbReference type="EMBL" id="JAIRBT010000027">
    <property type="protein sequence ID" value="MBZ6067805.1"/>
    <property type="molecule type" value="Genomic_DNA"/>
</dbReference>
<dbReference type="InterPro" id="IPR040198">
    <property type="entry name" value="Fido_containing"/>
</dbReference>
<comment type="subunit">
    <text evidence="1">Homodimer.</text>
</comment>
<dbReference type="Gene3D" id="1.10.3290.10">
    <property type="entry name" value="Fido-like domain"/>
    <property type="match status" value="1"/>
</dbReference>
<dbReference type="PIRSF" id="PIRSF038925">
    <property type="entry name" value="AMP-prot_trans"/>
    <property type="match status" value="1"/>
</dbReference>
<dbReference type="Pfam" id="PF13784">
    <property type="entry name" value="Fic_N"/>
    <property type="match status" value="1"/>
</dbReference>
<gene>
    <name evidence="3" type="ORF">LA374_16555</name>
</gene>
<dbReference type="EC" id="2.7.7.108" evidence="1"/>
<dbReference type="InterPro" id="IPR048770">
    <property type="entry name" value="SoFic-like_C"/>
</dbReference>
<comment type="caution">
    <text evidence="3">The sequence shown here is derived from an EMBL/GenBank/DDBJ whole genome shotgun (WGS) entry which is preliminary data.</text>
</comment>
<comment type="function">
    <text evidence="1">Adenylyltransferase that mediates the addition of adenosine 5'-monophosphate (AMP) to specific residues of target proteins.</text>
</comment>
<dbReference type="Pfam" id="PF21248">
    <property type="entry name" value="SoFic-like_C"/>
    <property type="match status" value="1"/>
</dbReference>
<dbReference type="Pfam" id="PF02661">
    <property type="entry name" value="Fic"/>
    <property type="match status" value="1"/>
</dbReference>
<accession>A0ABS7VEJ8</accession>
<sequence length="356" mass="40374">MPITPLPLANIAELESRAVLKKSAEAHRYLAELKGVAASIPNEGILINTLSLQEAKNSSEIENIITTHDDLYRANLFEEAVNPATKEVQDYAAALKQGFAIVRRQQLIRLADILAVQQCLEKNRAGLRRLPGTDLKNARTGEVIYTPPQHGDEIAALMDNLVRYINDDELCDADPLVKMAIIHHQFESIHPFYDGNGRTGRILNLLYLVAKELLNLPVLYLSRYFIHDKGRYYRELQAVRDSGNWEPWLLYMLDAVIDTAQSTIALITGIKELMASYKQGIRERLPKIYSQDLLNNLFNHPYTKIDFVMSDLDVTRITATRYLDLLVEQGFLQKQKIGRGNYYINQPLCALLAAHS</sequence>
<keyword evidence="1" id="KW-0547">Nucleotide-binding</keyword>
<keyword evidence="4" id="KW-1185">Reference proteome</keyword>
<keyword evidence="1" id="KW-0808">Transferase</keyword>
<feature type="domain" description="Fido" evidence="2">
    <location>
        <begin position="108"/>
        <end position="254"/>
    </location>
</feature>
<evidence type="ECO:0000256" key="1">
    <source>
        <dbReference type="PIRNR" id="PIRNR038925"/>
    </source>
</evidence>
<dbReference type="InterPro" id="IPR026287">
    <property type="entry name" value="SoFic-like"/>
</dbReference>
<dbReference type="InterPro" id="IPR025758">
    <property type="entry name" value="Fic/DOC_N"/>
</dbReference>
<evidence type="ECO:0000259" key="2">
    <source>
        <dbReference type="PROSITE" id="PS51459"/>
    </source>
</evidence>
<protein>
    <recommendedName>
        <fullName evidence="1">Protein adenylyltransferase</fullName>
        <ecNumber evidence="1">2.7.7.108</ecNumber>
    </recommendedName>
    <alternativeName>
        <fullName evidence="1">AMPylator</fullName>
    </alternativeName>
</protein>
<comment type="catalytic activity">
    <reaction evidence="1">
        <text>L-tyrosyl-[protein] + ATP = O-(5'-adenylyl)-L-tyrosyl-[protein] + diphosphate</text>
        <dbReference type="Rhea" id="RHEA:54288"/>
        <dbReference type="Rhea" id="RHEA-COMP:10136"/>
        <dbReference type="Rhea" id="RHEA-COMP:13846"/>
        <dbReference type="ChEBI" id="CHEBI:30616"/>
        <dbReference type="ChEBI" id="CHEBI:33019"/>
        <dbReference type="ChEBI" id="CHEBI:46858"/>
        <dbReference type="ChEBI" id="CHEBI:83624"/>
        <dbReference type="EC" id="2.7.7.108"/>
    </reaction>
</comment>
<proteinExistence type="predicted"/>
<evidence type="ECO:0000313" key="4">
    <source>
        <dbReference type="Proteomes" id="UP000774958"/>
    </source>
</evidence>
<evidence type="ECO:0000313" key="3">
    <source>
        <dbReference type="EMBL" id="MBZ6067805.1"/>
    </source>
</evidence>
<keyword evidence="1" id="KW-0548">Nucleotidyltransferase</keyword>
<dbReference type="RefSeq" id="WP_224163448.1">
    <property type="nucleotide sequence ID" value="NZ_JAIRBT010000027.1"/>
</dbReference>
<dbReference type="PANTHER" id="PTHR13504:SF35">
    <property type="entry name" value="PROTEIN ADENYLYLTRANSFERASE SOFIC"/>
    <property type="match status" value="1"/>
</dbReference>
<dbReference type="InterPro" id="IPR036597">
    <property type="entry name" value="Fido-like_dom_sf"/>
</dbReference>
<keyword evidence="1" id="KW-0067">ATP-binding</keyword>
<reference evidence="3 4" key="1">
    <citation type="submission" date="2021-09" db="EMBL/GenBank/DDBJ databases">
        <title>Aeromonas schubertii isolated from Asian sea bass.</title>
        <authorList>
            <person name="Pinpimai K."/>
        </authorList>
    </citation>
    <scope>NUCLEOTIDE SEQUENCE [LARGE SCALE GENOMIC DNA]</scope>
    <source>
        <strain evidence="3 4">CHULA2021a</strain>
    </source>
</reference>